<keyword evidence="1" id="KW-0472">Membrane</keyword>
<dbReference type="GO" id="GO:0005576">
    <property type="term" value="C:extracellular region"/>
    <property type="evidence" value="ECO:0007669"/>
    <property type="project" value="TreeGrafter"/>
</dbReference>
<evidence type="ECO:0000313" key="4">
    <source>
        <dbReference type="EMBL" id="GAB07420.1"/>
    </source>
</evidence>
<reference evidence="4 5" key="1">
    <citation type="submission" date="2011-11" db="EMBL/GenBank/DDBJ databases">
        <title>Whole genome shotgun sequence of Gordonia amarae NBRC 15530.</title>
        <authorList>
            <person name="Takarada H."/>
            <person name="Hosoyama A."/>
            <person name="Tsuchikane K."/>
            <person name="Katsumata H."/>
            <person name="Yamazaki S."/>
            <person name="Fujita N."/>
        </authorList>
    </citation>
    <scope>NUCLEOTIDE SEQUENCE [LARGE SCALE GENOMIC DNA]</scope>
    <source>
        <strain evidence="4 5">NBRC 15530</strain>
    </source>
</reference>
<name>G7GUZ5_9ACTN</name>
<evidence type="ECO:0000256" key="1">
    <source>
        <dbReference type="SAM" id="Phobius"/>
    </source>
</evidence>
<proteinExistence type="predicted"/>
<dbReference type="RefSeq" id="WP_005192173.1">
    <property type="nucleotide sequence ID" value="NZ_BAED01000065.1"/>
</dbReference>
<dbReference type="EMBL" id="BAED01000065">
    <property type="protein sequence ID" value="GAB07420.1"/>
    <property type="molecule type" value="Genomic_DNA"/>
</dbReference>
<dbReference type="InterPro" id="IPR024516">
    <property type="entry name" value="Mce_C"/>
</dbReference>
<keyword evidence="5" id="KW-1185">Reference proteome</keyword>
<dbReference type="Proteomes" id="UP000006023">
    <property type="component" value="Unassembled WGS sequence"/>
</dbReference>
<dbReference type="NCBIfam" id="TIGR00996">
    <property type="entry name" value="Mtu_fam_mce"/>
    <property type="match status" value="1"/>
</dbReference>
<dbReference type="InterPro" id="IPR003399">
    <property type="entry name" value="Mce/MlaD"/>
</dbReference>
<dbReference type="InterPro" id="IPR005693">
    <property type="entry name" value="Mce"/>
</dbReference>
<protein>
    <submittedName>
        <fullName evidence="4">Mce family protein</fullName>
    </submittedName>
</protein>
<dbReference type="InterPro" id="IPR052336">
    <property type="entry name" value="MlaD_Phospholipid_Transporter"/>
</dbReference>
<comment type="caution">
    <text evidence="4">The sequence shown here is derived from an EMBL/GenBank/DDBJ whole genome shotgun (WGS) entry which is preliminary data.</text>
</comment>
<dbReference type="Pfam" id="PF11887">
    <property type="entry name" value="Mce4_CUP1"/>
    <property type="match status" value="1"/>
</dbReference>
<evidence type="ECO:0000259" key="2">
    <source>
        <dbReference type="Pfam" id="PF02470"/>
    </source>
</evidence>
<dbReference type="eggNOG" id="COG1463">
    <property type="taxonomic scope" value="Bacteria"/>
</dbReference>
<accession>G7GUZ5</accession>
<dbReference type="PANTHER" id="PTHR33371:SF17">
    <property type="entry name" value="MCE-FAMILY PROTEIN MCE1B"/>
    <property type="match status" value="1"/>
</dbReference>
<dbReference type="GO" id="GO:0051701">
    <property type="term" value="P:biological process involved in interaction with host"/>
    <property type="evidence" value="ECO:0007669"/>
    <property type="project" value="TreeGrafter"/>
</dbReference>
<organism evidence="4 5">
    <name type="scientific">Gordonia amarae NBRC 15530</name>
    <dbReference type="NCBI Taxonomy" id="1075090"/>
    <lineage>
        <taxon>Bacteria</taxon>
        <taxon>Bacillati</taxon>
        <taxon>Actinomycetota</taxon>
        <taxon>Actinomycetes</taxon>
        <taxon>Mycobacteriales</taxon>
        <taxon>Gordoniaceae</taxon>
        <taxon>Gordonia</taxon>
    </lineage>
</organism>
<evidence type="ECO:0000313" key="5">
    <source>
        <dbReference type="Proteomes" id="UP000006023"/>
    </source>
</evidence>
<feature type="domain" description="Mce/MlaD" evidence="2">
    <location>
        <begin position="43"/>
        <end position="118"/>
    </location>
</feature>
<gene>
    <name evidence="4" type="primary">mceB</name>
    <name evidence="4" type="ORF">GOAMR_65_00260</name>
</gene>
<dbReference type="STRING" id="1075090.GOAMR_65_00260"/>
<dbReference type="PANTHER" id="PTHR33371">
    <property type="entry name" value="INTERMEMBRANE PHOSPHOLIPID TRANSPORT SYSTEM BINDING PROTEIN MLAD-RELATED"/>
    <property type="match status" value="1"/>
</dbReference>
<evidence type="ECO:0000259" key="3">
    <source>
        <dbReference type="Pfam" id="PF11887"/>
    </source>
</evidence>
<feature type="transmembrane region" description="Helical" evidence="1">
    <location>
        <begin position="12"/>
        <end position="34"/>
    </location>
</feature>
<keyword evidence="1" id="KW-1133">Transmembrane helix</keyword>
<dbReference type="Pfam" id="PF02470">
    <property type="entry name" value="MlaD"/>
    <property type="match status" value="1"/>
</dbReference>
<keyword evidence="1" id="KW-0812">Transmembrane</keyword>
<dbReference type="AlphaFoldDB" id="G7GUZ5"/>
<sequence length="346" mass="36566">MSRGHERRSMAVPVKVGVYTVTMLLILAALIVVFGDFRNTKTTGYSALFADASGLAEGQNVRAAGVPVGKVTAVTLRSDASVKVSFSVATARPLDTRTEVAIKYENLTGDRYLEISPGTTGPARRLAAGAMIPRTRTSPALDIDSLVGGFKPLFQSIDADDIDDLTSSLIAVLQGQGEITGELLQHLSSLTSTLADQDSVIGDVVDNFNTVLGTVDANRTKVSTAVVDLEQLVHEFASRPDPVGAVLTRLQQATLSTSGLLSQIRPDLHASVTELNRLAGNLDADKGELGRVISSLPGAYKRLARMGAYGSVFQLYACGATLRLSDPNGENIDIPLLDQTVGRCAP</sequence>
<feature type="domain" description="Mammalian cell entry C-terminal" evidence="3">
    <location>
        <begin position="123"/>
        <end position="330"/>
    </location>
</feature>